<feature type="domain" description="SPW repeat-containing integral membrane" evidence="2">
    <location>
        <begin position="32"/>
        <end position="131"/>
    </location>
</feature>
<evidence type="ECO:0000313" key="4">
    <source>
        <dbReference type="Proteomes" id="UP001596380"/>
    </source>
</evidence>
<comment type="caution">
    <text evidence="3">The sequence shown here is derived from an EMBL/GenBank/DDBJ whole genome shotgun (WGS) entry which is preliminary data.</text>
</comment>
<evidence type="ECO:0000313" key="3">
    <source>
        <dbReference type="EMBL" id="MFC6879056.1"/>
    </source>
</evidence>
<keyword evidence="1" id="KW-1133">Transmembrane helix</keyword>
<name>A0ABW2CDX2_9ACTN</name>
<keyword evidence="4" id="KW-1185">Reference proteome</keyword>
<evidence type="ECO:0000259" key="2">
    <source>
        <dbReference type="Pfam" id="PF03779"/>
    </source>
</evidence>
<feature type="transmembrane region" description="Helical" evidence="1">
    <location>
        <begin position="116"/>
        <end position="139"/>
    </location>
</feature>
<dbReference type="Pfam" id="PF03779">
    <property type="entry name" value="SPW"/>
    <property type="match status" value="1"/>
</dbReference>
<gene>
    <name evidence="3" type="ORF">ACFQKB_04680</name>
</gene>
<keyword evidence="1" id="KW-0812">Transmembrane</keyword>
<dbReference type="RefSeq" id="WP_160823752.1">
    <property type="nucleotide sequence ID" value="NZ_JBHSXE010000001.1"/>
</dbReference>
<feature type="transmembrane region" description="Helical" evidence="1">
    <location>
        <begin position="59"/>
        <end position="79"/>
    </location>
</feature>
<feature type="transmembrane region" description="Helical" evidence="1">
    <location>
        <begin position="35"/>
        <end position="53"/>
    </location>
</feature>
<organism evidence="3 4">
    <name type="scientific">Actinomadura yumaensis</name>
    <dbReference type="NCBI Taxonomy" id="111807"/>
    <lineage>
        <taxon>Bacteria</taxon>
        <taxon>Bacillati</taxon>
        <taxon>Actinomycetota</taxon>
        <taxon>Actinomycetes</taxon>
        <taxon>Streptosporangiales</taxon>
        <taxon>Thermomonosporaceae</taxon>
        <taxon>Actinomadura</taxon>
    </lineage>
</organism>
<dbReference type="Proteomes" id="UP001596380">
    <property type="component" value="Unassembled WGS sequence"/>
</dbReference>
<accession>A0ABW2CDX2</accession>
<dbReference type="EMBL" id="JBHSXS010000002">
    <property type="protein sequence ID" value="MFC6879056.1"/>
    <property type="molecule type" value="Genomic_DNA"/>
</dbReference>
<protein>
    <submittedName>
        <fullName evidence="3">SPW repeat protein</fullName>
    </submittedName>
</protein>
<proteinExistence type="predicted"/>
<evidence type="ECO:0000256" key="1">
    <source>
        <dbReference type="SAM" id="Phobius"/>
    </source>
</evidence>
<sequence>MVRSAGIEEHPDIVGLRARYDAAAANPAVQLADGLTMLAGLYLAVSPWIIGFTGLDRLVVNNLVTGIAVAALALGFSSAFGHTHGIAWTLPVIGVWTIIAPWVIYGWSTGFDHDWVWSNVVAGAVITVMGLATMGTGVLGTRMMGRRMR</sequence>
<reference evidence="4" key="1">
    <citation type="journal article" date="2019" name="Int. J. Syst. Evol. Microbiol.">
        <title>The Global Catalogue of Microorganisms (GCM) 10K type strain sequencing project: providing services to taxonomists for standard genome sequencing and annotation.</title>
        <authorList>
            <consortium name="The Broad Institute Genomics Platform"/>
            <consortium name="The Broad Institute Genome Sequencing Center for Infectious Disease"/>
            <person name="Wu L."/>
            <person name="Ma J."/>
        </authorList>
    </citation>
    <scope>NUCLEOTIDE SEQUENCE [LARGE SCALE GENOMIC DNA]</scope>
    <source>
        <strain evidence="4">JCM 3369</strain>
    </source>
</reference>
<keyword evidence="1" id="KW-0472">Membrane</keyword>
<feature type="transmembrane region" description="Helical" evidence="1">
    <location>
        <begin position="86"/>
        <end position="104"/>
    </location>
</feature>
<dbReference type="InterPro" id="IPR005530">
    <property type="entry name" value="SPW"/>
</dbReference>